<evidence type="ECO:0000256" key="2">
    <source>
        <dbReference type="ARBA" id="ARBA00021897"/>
    </source>
</evidence>
<evidence type="ECO:0000256" key="1">
    <source>
        <dbReference type="ARBA" id="ARBA00009226"/>
    </source>
</evidence>
<dbReference type="PRINTS" id="PR00956">
    <property type="entry name" value="FLGMOTORFLIN"/>
</dbReference>
<keyword evidence="9" id="KW-0969">Cilium</keyword>
<dbReference type="InterPro" id="IPR012826">
    <property type="entry name" value="FliN"/>
</dbReference>
<reference evidence="9 10" key="1">
    <citation type="submission" date="2019-02" db="EMBL/GenBank/DDBJ databases">
        <authorList>
            <person name="Manzano-Marin A."/>
            <person name="Manzano-Marin A."/>
        </authorList>
    </citation>
    <scope>NUCLEOTIDE SEQUENCE [LARGE SCALE GENOMIC DNA]</scope>
    <source>
        <strain evidence="9 10">BuCicuneomaculata</strain>
    </source>
</reference>
<evidence type="ECO:0000256" key="3">
    <source>
        <dbReference type="ARBA" id="ARBA00022475"/>
    </source>
</evidence>
<gene>
    <name evidence="9" type="primary">fliN</name>
    <name evidence="9" type="ORF">BUCICUMA2628_051</name>
</gene>
<dbReference type="GO" id="GO:0009425">
    <property type="term" value="C:bacterial-type flagellum basal body"/>
    <property type="evidence" value="ECO:0007669"/>
    <property type="project" value="UniProtKB-SubCell"/>
</dbReference>
<dbReference type="NCBIfam" id="TIGR02480">
    <property type="entry name" value="fliN"/>
    <property type="match status" value="1"/>
</dbReference>
<dbReference type="PANTHER" id="PTHR43484:SF1">
    <property type="entry name" value="FLAGELLAR MOTOR SWITCH PROTEIN FLIN"/>
    <property type="match status" value="1"/>
</dbReference>
<evidence type="ECO:0000256" key="6">
    <source>
        <dbReference type="ARBA" id="ARBA00023136"/>
    </source>
</evidence>
<feature type="domain" description="Flagellar motor switch protein FliN-like C-terminal" evidence="8">
    <location>
        <begin position="31"/>
        <end position="100"/>
    </location>
</feature>
<accession>A0A451CXQ4</accession>
<keyword evidence="9" id="KW-0282">Flagellum</keyword>
<dbReference type="InterPro" id="IPR001543">
    <property type="entry name" value="FliN-like_C"/>
</dbReference>
<keyword evidence="4 7" id="KW-0145">Chemotaxis</keyword>
<keyword evidence="9" id="KW-0966">Cell projection</keyword>
<dbReference type="Gene3D" id="2.30.330.10">
    <property type="entry name" value="SpoA-like"/>
    <property type="match status" value="1"/>
</dbReference>
<dbReference type="Pfam" id="PF01052">
    <property type="entry name" value="FliMN_C"/>
    <property type="match status" value="1"/>
</dbReference>
<dbReference type="PANTHER" id="PTHR43484">
    <property type="match status" value="1"/>
</dbReference>
<evidence type="ECO:0000259" key="8">
    <source>
        <dbReference type="Pfam" id="PF01052"/>
    </source>
</evidence>
<dbReference type="SUPFAM" id="SSF101801">
    <property type="entry name" value="Surface presentation of antigens (SPOA)"/>
    <property type="match status" value="1"/>
</dbReference>
<proteinExistence type="inferred from homology"/>
<evidence type="ECO:0000313" key="10">
    <source>
        <dbReference type="Proteomes" id="UP000294404"/>
    </source>
</evidence>
<dbReference type="InterPro" id="IPR036429">
    <property type="entry name" value="SpoA-like_sf"/>
</dbReference>
<keyword evidence="7" id="KW-0975">Bacterial flagellum</keyword>
<dbReference type="AlphaFoldDB" id="A0A451CXQ4"/>
<dbReference type="EMBL" id="LR217695">
    <property type="protein sequence ID" value="VFP78033.1"/>
    <property type="molecule type" value="Genomic_DNA"/>
</dbReference>
<dbReference type="InterPro" id="IPR001172">
    <property type="entry name" value="FliN_T3SS_HrcQb"/>
</dbReference>
<sequence length="102" mass="11650">MSTKELLNQEIQSKDLNKKIIDQSMMTDLSIMSIPVLITIELGKKKITIRELLQLSCGSILELEEAVDEPLNIFVNNFLIALGELVMHKEKYGIRITKLLHK</sequence>
<keyword evidence="3 7" id="KW-1003">Cell membrane</keyword>
<evidence type="ECO:0000256" key="4">
    <source>
        <dbReference type="ARBA" id="ARBA00022500"/>
    </source>
</evidence>
<dbReference type="GO" id="GO:0003774">
    <property type="term" value="F:cytoskeletal motor activity"/>
    <property type="evidence" value="ECO:0007669"/>
    <property type="project" value="UniProtKB-UniRule"/>
</dbReference>
<protein>
    <recommendedName>
        <fullName evidence="2 7">Flagellar motor switch protein FliN</fullName>
    </recommendedName>
</protein>
<name>A0A451CXQ4_9GAMM</name>
<evidence type="ECO:0000256" key="5">
    <source>
        <dbReference type="ARBA" id="ARBA00022779"/>
    </source>
</evidence>
<keyword evidence="5 7" id="KW-0283">Flagellar rotation</keyword>
<dbReference type="InterPro" id="IPR051469">
    <property type="entry name" value="FliN/MopA/SpaO"/>
</dbReference>
<comment type="subcellular location">
    <subcellularLocation>
        <location evidence="7">Cell membrane</location>
        <topology evidence="7">Peripheral membrane protein</topology>
        <orientation evidence="7">Cytoplasmic side</orientation>
    </subcellularLocation>
    <subcellularLocation>
        <location evidence="7">Bacterial flagellum basal body</location>
    </subcellularLocation>
</comment>
<dbReference type="GO" id="GO:0006935">
    <property type="term" value="P:chemotaxis"/>
    <property type="evidence" value="ECO:0007669"/>
    <property type="project" value="UniProtKB-KW"/>
</dbReference>
<dbReference type="RefSeq" id="WP_154027061.1">
    <property type="nucleotide sequence ID" value="NZ_LR217695.1"/>
</dbReference>
<keyword evidence="6 7" id="KW-0472">Membrane</keyword>
<dbReference type="OrthoDB" id="9773459at2"/>
<dbReference type="GO" id="GO:0005886">
    <property type="term" value="C:plasma membrane"/>
    <property type="evidence" value="ECO:0007669"/>
    <property type="project" value="UniProtKB-SubCell"/>
</dbReference>
<evidence type="ECO:0000313" key="9">
    <source>
        <dbReference type="EMBL" id="VFP78033.1"/>
    </source>
</evidence>
<dbReference type="GO" id="GO:0071973">
    <property type="term" value="P:bacterial-type flagellum-dependent cell motility"/>
    <property type="evidence" value="ECO:0007669"/>
    <property type="project" value="UniProtKB-UniRule"/>
</dbReference>
<comment type="similarity">
    <text evidence="1 7">Belongs to the FliN/MopA/SpaO family.</text>
</comment>
<evidence type="ECO:0000256" key="7">
    <source>
        <dbReference type="RuleBase" id="RU362074"/>
    </source>
</evidence>
<organism evidence="9 10">
    <name type="scientific">Buchnera aphidicola</name>
    <name type="common">Cinara cuneomaculata</name>
    <dbReference type="NCBI Taxonomy" id="1660040"/>
    <lineage>
        <taxon>Bacteria</taxon>
        <taxon>Pseudomonadati</taxon>
        <taxon>Pseudomonadota</taxon>
        <taxon>Gammaproteobacteria</taxon>
        <taxon>Enterobacterales</taxon>
        <taxon>Erwiniaceae</taxon>
        <taxon>Buchnera</taxon>
    </lineage>
</organism>
<comment type="function">
    <text evidence="7">FliN is one of three proteins (FliG, FliN, FliM) that form the rotor-mounted switch complex (C ring), located at the base of the basal body. This complex interacts with the CheY and CheZ chemotaxis proteins, in addition to contacting components of the motor that determine the direction of flagellar rotation.</text>
</comment>
<dbReference type="Proteomes" id="UP000294404">
    <property type="component" value="Chromosome"/>
</dbReference>